<dbReference type="Proteomes" id="UP001367316">
    <property type="component" value="Unassembled WGS sequence"/>
</dbReference>
<dbReference type="EMBL" id="JBBPBF010000045">
    <property type="protein sequence ID" value="KAK7606621.1"/>
    <property type="molecule type" value="Genomic_DNA"/>
</dbReference>
<comment type="caution">
    <text evidence="1">The sequence shown here is derived from an EMBL/GenBank/DDBJ whole genome shotgun (WGS) entry which is preliminary data.</text>
</comment>
<gene>
    <name evidence="1" type="ORF">JOL62DRAFT_560066</name>
</gene>
<evidence type="ECO:0000313" key="2">
    <source>
        <dbReference type="Proteomes" id="UP001367316"/>
    </source>
</evidence>
<reference evidence="1 2" key="1">
    <citation type="submission" date="2024-04" db="EMBL/GenBank/DDBJ databases">
        <title>Phyllosticta paracitricarpa is synonymous to the EU quarantine fungus P. citricarpa based on phylogenomic analyses.</title>
        <authorList>
            <consortium name="Lawrence Berkeley National Laboratory"/>
            <person name="Van ingen-buijs V.A."/>
            <person name="Van westerhoven A.C."/>
            <person name="Haridas S."/>
            <person name="Skiadas P."/>
            <person name="Martin F."/>
            <person name="Groenewald J.Z."/>
            <person name="Crous P.W."/>
            <person name="Seidl M.F."/>
        </authorList>
    </citation>
    <scope>NUCLEOTIDE SEQUENCE [LARGE SCALE GENOMIC DNA]</scope>
    <source>
        <strain evidence="1 2">CBS 141358</strain>
    </source>
</reference>
<accession>A0ABR1MUL4</accession>
<name>A0ABR1MUL4_9PEZI</name>
<evidence type="ECO:0000313" key="1">
    <source>
        <dbReference type="EMBL" id="KAK7606621.1"/>
    </source>
</evidence>
<organism evidence="1 2">
    <name type="scientific">Phyllosticta paracitricarpa</name>
    <dbReference type="NCBI Taxonomy" id="2016321"/>
    <lineage>
        <taxon>Eukaryota</taxon>
        <taxon>Fungi</taxon>
        <taxon>Dikarya</taxon>
        <taxon>Ascomycota</taxon>
        <taxon>Pezizomycotina</taxon>
        <taxon>Dothideomycetes</taxon>
        <taxon>Dothideomycetes incertae sedis</taxon>
        <taxon>Botryosphaeriales</taxon>
        <taxon>Phyllostictaceae</taxon>
        <taxon>Phyllosticta</taxon>
    </lineage>
</organism>
<proteinExistence type="predicted"/>
<keyword evidence="2" id="KW-1185">Reference proteome</keyword>
<sequence length="200" mass="23739">MLLYLYISSKKGIRVSYKGIIILKGGKNKLFYNNRTNIDRIYIIITYKYKIATILYYLKHAISIIILIRVKLIENSKISNKVLGYYLYPLNRLPYLIVIDILDSIFRTIIIAIKPSNLIKLAITRFRRKLKTKKLNLDLKIEREYYNKSIKIRYSYIGSLKRILTRLKLIYKFYKAYLESSTFTSKPNLRVKVGYISTLI</sequence>
<protein>
    <submittedName>
        <fullName evidence="1">Uncharacterized protein</fullName>
    </submittedName>
</protein>